<evidence type="ECO:0000313" key="1">
    <source>
        <dbReference type="EMBL" id="ADV64624.1"/>
    </source>
</evidence>
<dbReference type="KEGG" id="dmu:Desmu_0305"/>
<accession>E8R7Z8</accession>
<gene>
    <name evidence="1" type="ordered locus">Desmu_0305</name>
</gene>
<dbReference type="EMBL" id="CP002363">
    <property type="protein sequence ID" value="ADV64624.1"/>
    <property type="molecule type" value="Genomic_DNA"/>
</dbReference>
<dbReference type="HOGENOM" id="CLU_2949112_0_0_2"/>
<name>E8R7Z8_DESM0</name>
<dbReference type="RefSeq" id="WP_013561846.1">
    <property type="nucleotide sequence ID" value="NC_014961.1"/>
</dbReference>
<dbReference type="OrthoDB" id="377011at2157"/>
<sequence length="59" mass="6965">MAVFKPGKNRREIIEELLRDLDPSLREEARRLLESMSPDELAGLRKEDVYRRLGKQRPS</sequence>
<keyword evidence="2" id="KW-1185">Reference proteome</keyword>
<dbReference type="Proteomes" id="UP000001068">
    <property type="component" value="Chromosome"/>
</dbReference>
<reference evidence="1 2" key="2">
    <citation type="journal article" date="2011" name="Stand. Genomic Sci.">
        <title>Complete genome sequence of Desulfurococcus mucosus type strain (O7/1).</title>
        <authorList>
            <person name="Wirth R."/>
            <person name="Chertkov O."/>
            <person name="Held B."/>
            <person name="Lapidus A."/>
            <person name="Nolan M."/>
            <person name="Lucas S."/>
            <person name="Hammon N."/>
            <person name="Deshpande S."/>
            <person name="Cheng J.F."/>
            <person name="Tapia R."/>
            <person name="Han C."/>
            <person name="Goodwin L."/>
            <person name="Pitluck S."/>
            <person name="Liolios K."/>
            <person name="Ioanna P."/>
            <person name="Ivanova N."/>
            <person name="Mavromatis K."/>
            <person name="Mikhailova N."/>
            <person name="Pati A."/>
            <person name="Chen A."/>
            <person name="Palaniappan K."/>
            <person name="Land M."/>
            <person name="Hauser L."/>
            <person name="Chang Y.J."/>
            <person name="Jeffries C.D."/>
            <person name="Bilek Y."/>
            <person name="Hader T."/>
            <person name="Rohde M."/>
            <person name="Spring S."/>
            <person name="Sikorski J."/>
            <person name="Goker M."/>
            <person name="Woyke T."/>
            <person name="Bristow J."/>
            <person name="Eisen J.A."/>
            <person name="Markowitz V."/>
            <person name="Hugenholtz P."/>
            <person name="Kyrpides N.C."/>
            <person name="Klenk H.P."/>
        </authorList>
    </citation>
    <scope>NUCLEOTIDE SEQUENCE [LARGE SCALE GENOMIC DNA]</scope>
    <source>
        <strain evidence="2">ATCC 35584 / DSM 2162 / JCM 9187 / O7/1</strain>
    </source>
</reference>
<proteinExistence type="predicted"/>
<organism evidence="1 2">
    <name type="scientific">Desulfurococcus mucosus (strain ATCC 35584 / DSM 2162 / JCM 9187 / O7/1)</name>
    <dbReference type="NCBI Taxonomy" id="765177"/>
    <lineage>
        <taxon>Archaea</taxon>
        <taxon>Thermoproteota</taxon>
        <taxon>Thermoprotei</taxon>
        <taxon>Desulfurococcales</taxon>
        <taxon>Desulfurococcaceae</taxon>
        <taxon>Desulfurococcus</taxon>
    </lineage>
</organism>
<protein>
    <submittedName>
        <fullName evidence="1">Uncharacterized protein</fullName>
    </submittedName>
</protein>
<dbReference type="AlphaFoldDB" id="E8R7Z8"/>
<evidence type="ECO:0000313" key="2">
    <source>
        <dbReference type="Proteomes" id="UP000001068"/>
    </source>
</evidence>
<dbReference type="GeneID" id="10152997"/>
<dbReference type="eggNOG" id="arCOG08833">
    <property type="taxonomic scope" value="Archaea"/>
</dbReference>
<reference evidence="2" key="1">
    <citation type="submission" date="2010-11" db="EMBL/GenBank/DDBJ databases">
        <title>The complete genome of Desulfurococcus mucosus DSM 2162.</title>
        <authorList>
            <consortium name="US DOE Joint Genome Institute (JGI-PGF)"/>
            <person name="Lucas S."/>
            <person name="Copeland A."/>
            <person name="Lapidus A."/>
            <person name="Bruce D."/>
            <person name="Goodwin L."/>
            <person name="Pitluck S."/>
            <person name="Kyrpides N."/>
            <person name="Mavromatis K."/>
            <person name="Pagani I."/>
            <person name="Ivanova N."/>
            <person name="Ovchinnikova G."/>
            <person name="Chertkov O."/>
            <person name="Held B."/>
            <person name="Brettin T."/>
            <person name="Detter J.C."/>
            <person name="Tapia R."/>
            <person name="Han C."/>
            <person name="Land M."/>
            <person name="Hauser L."/>
            <person name="Markowitz V."/>
            <person name="Cheng J.-F."/>
            <person name="Hugenholtz P."/>
            <person name="Woyke T."/>
            <person name="Wu D."/>
            <person name="Wirth R."/>
            <person name="Bilek Y."/>
            <person name="Hader T."/>
            <person name="Klenk H.-P."/>
            <person name="Eisen J.A."/>
        </authorList>
    </citation>
    <scope>NUCLEOTIDE SEQUENCE [LARGE SCALE GENOMIC DNA]</scope>
    <source>
        <strain evidence="2">ATCC 35584 / DSM 2162 / JCM 9187 / O7/1</strain>
    </source>
</reference>